<gene>
    <name evidence="4" type="ORF">DGAL_LOCUS5515</name>
</gene>
<dbReference type="SUPFAM" id="SSF52540">
    <property type="entry name" value="P-loop containing nucleoside triphosphate hydrolases"/>
    <property type="match status" value="1"/>
</dbReference>
<comment type="similarity">
    <text evidence="1">Belongs to the sulfotransferase 1 family.</text>
</comment>
<dbReference type="Gene3D" id="3.40.50.300">
    <property type="entry name" value="P-loop containing nucleotide triphosphate hydrolases"/>
    <property type="match status" value="1"/>
</dbReference>
<dbReference type="OrthoDB" id="205623at2759"/>
<reference evidence="4" key="1">
    <citation type="submission" date="2021-11" db="EMBL/GenBank/DDBJ databases">
        <authorList>
            <person name="Schell T."/>
        </authorList>
    </citation>
    <scope>NUCLEOTIDE SEQUENCE</scope>
    <source>
        <strain evidence="4">M5</strain>
    </source>
</reference>
<sequence length="304" mass="35633">MSRFDDENFKQLQLNVKFNVIPKTRLKKFGQLFTGYPMGLVKSEPGGFVMPPPYGENAEKIYRMKPRSDDVWLLTFPKCGTTWTSELLWLLKNDCNFETAAKMPLFVRAPFLEMAYLSEMTGPMTKMMTVVYVARNPKDVIVSFYYHHKLIKLHGYTGTMDEFAEYFMNDEVVYSPFFLHILDAWSKRHHPNMHFMFYEDMKKDLRGEIEKVATFLGKSFSDEQLGKLTEHLKFENFQKNESVNNESGKKMGAMNEDGRFIRNGKTGDWKNHFSPELNSRIDEWIEKNLAGTDLKFVTELEHQD</sequence>
<evidence type="ECO:0000313" key="5">
    <source>
        <dbReference type="Proteomes" id="UP000789390"/>
    </source>
</evidence>
<dbReference type="AlphaFoldDB" id="A0A8J2RNT1"/>
<proteinExistence type="inferred from homology"/>
<feature type="domain" description="Sulfotransferase" evidence="3">
    <location>
        <begin position="69"/>
        <end position="292"/>
    </location>
</feature>
<dbReference type="Pfam" id="PF00685">
    <property type="entry name" value="Sulfotransfer_1"/>
    <property type="match status" value="1"/>
</dbReference>
<dbReference type="InterPro" id="IPR000863">
    <property type="entry name" value="Sulfotransferase_dom"/>
</dbReference>
<organism evidence="4 5">
    <name type="scientific">Daphnia galeata</name>
    <dbReference type="NCBI Taxonomy" id="27404"/>
    <lineage>
        <taxon>Eukaryota</taxon>
        <taxon>Metazoa</taxon>
        <taxon>Ecdysozoa</taxon>
        <taxon>Arthropoda</taxon>
        <taxon>Crustacea</taxon>
        <taxon>Branchiopoda</taxon>
        <taxon>Diplostraca</taxon>
        <taxon>Cladocera</taxon>
        <taxon>Anomopoda</taxon>
        <taxon>Daphniidae</taxon>
        <taxon>Daphnia</taxon>
    </lineage>
</organism>
<dbReference type="EMBL" id="CAKKLH010000101">
    <property type="protein sequence ID" value="CAH0102985.1"/>
    <property type="molecule type" value="Genomic_DNA"/>
</dbReference>
<evidence type="ECO:0000259" key="3">
    <source>
        <dbReference type="Pfam" id="PF00685"/>
    </source>
</evidence>
<comment type="caution">
    <text evidence="4">The sequence shown here is derived from an EMBL/GenBank/DDBJ whole genome shotgun (WGS) entry which is preliminary data.</text>
</comment>
<keyword evidence="5" id="KW-1185">Reference proteome</keyword>
<evidence type="ECO:0000256" key="2">
    <source>
        <dbReference type="ARBA" id="ARBA00022679"/>
    </source>
</evidence>
<evidence type="ECO:0000256" key="1">
    <source>
        <dbReference type="ARBA" id="ARBA00005771"/>
    </source>
</evidence>
<dbReference type="InterPro" id="IPR027417">
    <property type="entry name" value="P-loop_NTPase"/>
</dbReference>
<keyword evidence="2" id="KW-0808">Transferase</keyword>
<evidence type="ECO:0000313" key="4">
    <source>
        <dbReference type="EMBL" id="CAH0102985.1"/>
    </source>
</evidence>
<name>A0A8J2RNT1_9CRUS</name>
<protein>
    <recommendedName>
        <fullName evidence="3">Sulfotransferase domain-containing protein</fullName>
    </recommendedName>
</protein>
<dbReference type="PANTHER" id="PTHR11783">
    <property type="entry name" value="SULFOTRANSFERASE SULT"/>
    <property type="match status" value="1"/>
</dbReference>
<accession>A0A8J2RNT1</accession>
<dbReference type="Proteomes" id="UP000789390">
    <property type="component" value="Unassembled WGS sequence"/>
</dbReference>
<dbReference type="GO" id="GO:0008146">
    <property type="term" value="F:sulfotransferase activity"/>
    <property type="evidence" value="ECO:0007669"/>
    <property type="project" value="InterPro"/>
</dbReference>